<dbReference type="GO" id="GO:0042781">
    <property type="term" value="F:3'-tRNA processing endoribonuclease activity"/>
    <property type="evidence" value="ECO:0007669"/>
    <property type="project" value="TreeGrafter"/>
</dbReference>
<dbReference type="HAMAP" id="MF_00227">
    <property type="entry name" value="RNase_P"/>
    <property type="match status" value="1"/>
</dbReference>
<sequence length="107" mass="12646">MLKKINRLSKRSEFDEVKKTGKLKQYPLFGWLFLKKGDKEKKFGFIISKKISKKAVDRNRIKRLMAEILRKNLDKFEEGTRGIFLVKKSMLGVEMKELAEEVKKIIL</sequence>
<keyword evidence="3 6" id="KW-0255">Endonuclease</keyword>
<protein>
    <recommendedName>
        <fullName evidence="6 7">Ribonuclease P protein component</fullName>
        <shortName evidence="6">RNase P protein</shortName>
        <shortName evidence="6">RNaseP protein</shortName>
        <ecNumber evidence="6 7">3.1.26.5</ecNumber>
    </recommendedName>
    <alternativeName>
        <fullName evidence="6">Protein C5</fullName>
    </alternativeName>
</protein>
<dbReference type="Pfam" id="PF00825">
    <property type="entry name" value="Ribonuclease_P"/>
    <property type="match status" value="1"/>
</dbReference>
<dbReference type="InterPro" id="IPR000100">
    <property type="entry name" value="RNase_P"/>
</dbReference>
<comment type="function">
    <text evidence="6">RNaseP catalyzes the removal of the 5'-leader sequence from pre-tRNA to produce the mature 5'-terminus. It can also cleave other RNA substrates such as 4.5S RNA. The protein component plays an auxiliary but essential role in vivo by binding to the 5'-leader sequence and broadening the substrate specificity of the ribozyme.</text>
</comment>
<dbReference type="NCBIfam" id="TIGR00188">
    <property type="entry name" value="rnpA"/>
    <property type="match status" value="1"/>
</dbReference>
<comment type="catalytic activity">
    <reaction evidence="6">
        <text>Endonucleolytic cleavage of RNA, removing 5'-extranucleotides from tRNA precursor.</text>
        <dbReference type="EC" id="3.1.26.5"/>
    </reaction>
</comment>
<evidence type="ECO:0000313" key="9">
    <source>
        <dbReference type="Proteomes" id="UP000034406"/>
    </source>
</evidence>
<proteinExistence type="inferred from homology"/>
<evidence type="ECO:0000256" key="7">
    <source>
        <dbReference type="NCBIfam" id="TIGR00188"/>
    </source>
</evidence>
<evidence type="ECO:0000256" key="2">
    <source>
        <dbReference type="ARBA" id="ARBA00022722"/>
    </source>
</evidence>
<dbReference type="EC" id="3.1.26.5" evidence="6 7"/>
<keyword evidence="1 6" id="KW-0819">tRNA processing</keyword>
<dbReference type="STRING" id="1618490.US90_C0007G0027"/>
<dbReference type="PANTHER" id="PTHR33992:SF1">
    <property type="entry name" value="RIBONUCLEASE P PROTEIN COMPONENT"/>
    <property type="match status" value="1"/>
</dbReference>
<dbReference type="AlphaFoldDB" id="A0A0G0M9Q8"/>
<reference evidence="8 9" key="1">
    <citation type="journal article" date="2015" name="Nature">
        <title>rRNA introns, odd ribosomes, and small enigmatic genomes across a large radiation of phyla.</title>
        <authorList>
            <person name="Brown C.T."/>
            <person name="Hug L.A."/>
            <person name="Thomas B.C."/>
            <person name="Sharon I."/>
            <person name="Castelle C.J."/>
            <person name="Singh A."/>
            <person name="Wilkins M.J."/>
            <person name="Williams K.H."/>
            <person name="Banfield J.F."/>
        </authorList>
    </citation>
    <scope>NUCLEOTIDE SEQUENCE [LARGE SCALE GENOMIC DNA]</scope>
</reference>
<evidence type="ECO:0000256" key="4">
    <source>
        <dbReference type="ARBA" id="ARBA00022801"/>
    </source>
</evidence>
<evidence type="ECO:0000256" key="6">
    <source>
        <dbReference type="HAMAP-Rule" id="MF_00227"/>
    </source>
</evidence>
<gene>
    <name evidence="6" type="primary">rnpA</name>
    <name evidence="8" type="ORF">US90_C0007G0027</name>
</gene>
<name>A0A0G0M9Q8_9BACT</name>
<comment type="subunit">
    <text evidence="6">Consists of a catalytic RNA component (M1 or rnpB) and a protein subunit.</text>
</comment>
<keyword evidence="2 6" id="KW-0540">Nuclease</keyword>
<evidence type="ECO:0000256" key="5">
    <source>
        <dbReference type="ARBA" id="ARBA00022884"/>
    </source>
</evidence>
<dbReference type="InterPro" id="IPR014721">
    <property type="entry name" value="Ribsml_uS5_D2-typ_fold_subgr"/>
</dbReference>
<keyword evidence="4 6" id="KW-0378">Hydrolase</keyword>
<dbReference type="PANTHER" id="PTHR33992">
    <property type="entry name" value="RIBONUCLEASE P PROTEIN COMPONENT"/>
    <property type="match status" value="1"/>
</dbReference>
<dbReference type="PATRIC" id="fig|1618490.4.peg.360"/>
<comment type="similarity">
    <text evidence="6">Belongs to the RnpA family.</text>
</comment>
<evidence type="ECO:0000256" key="1">
    <source>
        <dbReference type="ARBA" id="ARBA00022694"/>
    </source>
</evidence>
<dbReference type="EMBL" id="LBUT01000007">
    <property type="protein sequence ID" value="KKQ70414.1"/>
    <property type="molecule type" value="Genomic_DNA"/>
</dbReference>
<organism evidence="8 9">
    <name type="scientific">Candidatus Shapirobacteria bacterium GW2011_GWE2_38_30</name>
    <dbReference type="NCBI Taxonomy" id="1618490"/>
    <lineage>
        <taxon>Bacteria</taxon>
        <taxon>Candidatus Shapironibacteriota</taxon>
    </lineage>
</organism>
<comment type="caution">
    <text evidence="8">The sequence shown here is derived from an EMBL/GenBank/DDBJ whole genome shotgun (WGS) entry which is preliminary data.</text>
</comment>
<dbReference type="Proteomes" id="UP000034406">
    <property type="component" value="Unassembled WGS sequence"/>
</dbReference>
<dbReference type="GO" id="GO:0001682">
    <property type="term" value="P:tRNA 5'-leader removal"/>
    <property type="evidence" value="ECO:0007669"/>
    <property type="project" value="UniProtKB-UniRule"/>
</dbReference>
<dbReference type="Gene3D" id="3.30.230.10">
    <property type="match status" value="1"/>
</dbReference>
<dbReference type="GO" id="GO:0004526">
    <property type="term" value="F:ribonuclease P activity"/>
    <property type="evidence" value="ECO:0007669"/>
    <property type="project" value="UniProtKB-UniRule"/>
</dbReference>
<keyword evidence="5 6" id="KW-0694">RNA-binding</keyword>
<dbReference type="GO" id="GO:0000049">
    <property type="term" value="F:tRNA binding"/>
    <property type="evidence" value="ECO:0007669"/>
    <property type="project" value="UniProtKB-UniRule"/>
</dbReference>
<dbReference type="SUPFAM" id="SSF54211">
    <property type="entry name" value="Ribosomal protein S5 domain 2-like"/>
    <property type="match status" value="1"/>
</dbReference>
<accession>A0A0G0M9Q8</accession>
<evidence type="ECO:0000313" key="8">
    <source>
        <dbReference type="EMBL" id="KKQ70414.1"/>
    </source>
</evidence>
<evidence type="ECO:0000256" key="3">
    <source>
        <dbReference type="ARBA" id="ARBA00022759"/>
    </source>
</evidence>
<dbReference type="GO" id="GO:0030677">
    <property type="term" value="C:ribonuclease P complex"/>
    <property type="evidence" value="ECO:0007669"/>
    <property type="project" value="TreeGrafter"/>
</dbReference>
<dbReference type="InterPro" id="IPR020568">
    <property type="entry name" value="Ribosomal_Su5_D2-typ_SF"/>
</dbReference>